<dbReference type="CDD" id="cd02440">
    <property type="entry name" value="AdoMet_MTases"/>
    <property type="match status" value="1"/>
</dbReference>
<protein>
    <recommendedName>
        <fullName evidence="5">Release factor glutamine methyltransferase</fullName>
        <shortName evidence="5">RF MTase</shortName>
        <ecNumber evidence="5">2.1.1.297</ecNumber>
    </recommendedName>
    <alternativeName>
        <fullName evidence="5">N5-glutamine methyltransferase PrmC</fullName>
    </alternativeName>
    <alternativeName>
        <fullName evidence="5">Protein-(glutamine-N5) MTase PrmC</fullName>
    </alternativeName>
    <alternativeName>
        <fullName evidence="5">Protein-glutamine N-methyltransferase PrmC</fullName>
    </alternativeName>
</protein>
<organism evidence="8 9">
    <name type="scientific">Candidatus Desantisbacteria bacterium CG_4_10_14_0_8_um_filter_48_22</name>
    <dbReference type="NCBI Taxonomy" id="1974543"/>
    <lineage>
        <taxon>Bacteria</taxon>
        <taxon>Candidatus Desantisiibacteriota</taxon>
    </lineage>
</organism>
<dbReference type="SUPFAM" id="SSF53335">
    <property type="entry name" value="S-adenosyl-L-methionine-dependent methyltransferases"/>
    <property type="match status" value="1"/>
</dbReference>
<dbReference type="InterPro" id="IPR002052">
    <property type="entry name" value="DNA_methylase_N6_adenine_CS"/>
</dbReference>
<feature type="binding site" evidence="5">
    <location>
        <begin position="195"/>
        <end position="198"/>
    </location>
    <ligand>
        <name>substrate</name>
    </ligand>
</feature>
<dbReference type="EMBL" id="PFMR01000173">
    <property type="protein sequence ID" value="PIZ16641.1"/>
    <property type="molecule type" value="Genomic_DNA"/>
</dbReference>
<feature type="binding site" evidence="5">
    <location>
        <position position="195"/>
    </location>
    <ligand>
        <name>S-adenosyl-L-methionine</name>
        <dbReference type="ChEBI" id="CHEBI:59789"/>
    </ligand>
</feature>
<evidence type="ECO:0000256" key="3">
    <source>
        <dbReference type="ARBA" id="ARBA00022691"/>
    </source>
</evidence>
<dbReference type="InterPro" id="IPR019874">
    <property type="entry name" value="RF_methyltr_PrmC"/>
</dbReference>
<dbReference type="AlphaFoldDB" id="A0A2M7SAW3"/>
<comment type="catalytic activity">
    <reaction evidence="4 5">
        <text>L-glutaminyl-[peptide chain release factor] + S-adenosyl-L-methionine = N(5)-methyl-L-glutaminyl-[peptide chain release factor] + S-adenosyl-L-homocysteine + H(+)</text>
        <dbReference type="Rhea" id="RHEA:42896"/>
        <dbReference type="Rhea" id="RHEA-COMP:10271"/>
        <dbReference type="Rhea" id="RHEA-COMP:10272"/>
        <dbReference type="ChEBI" id="CHEBI:15378"/>
        <dbReference type="ChEBI" id="CHEBI:30011"/>
        <dbReference type="ChEBI" id="CHEBI:57856"/>
        <dbReference type="ChEBI" id="CHEBI:59789"/>
        <dbReference type="ChEBI" id="CHEBI:61891"/>
        <dbReference type="EC" id="2.1.1.297"/>
    </reaction>
</comment>
<dbReference type="InterPro" id="IPR029063">
    <property type="entry name" value="SAM-dependent_MTases_sf"/>
</dbReference>
<dbReference type="Proteomes" id="UP000229307">
    <property type="component" value="Unassembled WGS sequence"/>
</dbReference>
<dbReference type="InterPro" id="IPR040758">
    <property type="entry name" value="PrmC_N"/>
</dbReference>
<dbReference type="GO" id="GO:0032259">
    <property type="term" value="P:methylation"/>
    <property type="evidence" value="ECO:0007669"/>
    <property type="project" value="UniProtKB-KW"/>
</dbReference>
<evidence type="ECO:0000256" key="2">
    <source>
        <dbReference type="ARBA" id="ARBA00022679"/>
    </source>
</evidence>
<evidence type="ECO:0000313" key="8">
    <source>
        <dbReference type="EMBL" id="PIZ16641.1"/>
    </source>
</evidence>
<dbReference type="InterPro" id="IPR007848">
    <property type="entry name" value="Small_mtfrase_dom"/>
</dbReference>
<feature type="domain" description="Release factor glutamine methyltransferase N-terminal" evidence="7">
    <location>
        <begin position="6"/>
        <end position="75"/>
    </location>
</feature>
<accession>A0A2M7SAW3</accession>
<feature type="domain" description="Methyltransferase small" evidence="6">
    <location>
        <begin position="117"/>
        <end position="199"/>
    </location>
</feature>
<feature type="binding site" evidence="5">
    <location>
        <begin position="125"/>
        <end position="129"/>
    </location>
    <ligand>
        <name>S-adenosyl-L-methionine</name>
        <dbReference type="ChEBI" id="CHEBI:59789"/>
    </ligand>
</feature>
<dbReference type="Pfam" id="PF17827">
    <property type="entry name" value="PrmC_N"/>
    <property type="match status" value="1"/>
</dbReference>
<dbReference type="EC" id="2.1.1.297" evidence="5"/>
<dbReference type="NCBIfam" id="TIGR03534">
    <property type="entry name" value="RF_mod_PrmC"/>
    <property type="match status" value="1"/>
</dbReference>
<keyword evidence="2 5" id="KW-0808">Transferase</keyword>
<comment type="caution">
    <text evidence="5">Lacks conserved residue(s) required for the propagation of feature annotation.</text>
</comment>
<comment type="caution">
    <text evidence="8">The sequence shown here is derived from an EMBL/GenBank/DDBJ whole genome shotgun (WGS) entry which is preliminary data.</text>
</comment>
<name>A0A2M7SAW3_9BACT</name>
<dbReference type="InterPro" id="IPR050320">
    <property type="entry name" value="N5-glutamine_MTase"/>
</dbReference>
<dbReference type="PROSITE" id="PS00092">
    <property type="entry name" value="N6_MTASE"/>
    <property type="match status" value="1"/>
</dbReference>
<comment type="function">
    <text evidence="5">Methylates the class 1 translation termination release factors RF1/PrfA and RF2/PrfB on the glutamine residue of the universally conserved GGQ motif.</text>
</comment>
<proteinExistence type="inferred from homology"/>
<dbReference type="HAMAP" id="MF_02126">
    <property type="entry name" value="RF_methyltr_PrmC"/>
    <property type="match status" value="1"/>
</dbReference>
<dbReference type="Gene3D" id="3.40.50.150">
    <property type="entry name" value="Vaccinia Virus protein VP39"/>
    <property type="match status" value="1"/>
</dbReference>
<comment type="similarity">
    <text evidence="5">Belongs to the protein N5-glutamine methyltransferase family. PrmC subfamily.</text>
</comment>
<keyword evidence="3 5" id="KW-0949">S-adenosyl-L-methionine</keyword>
<evidence type="ECO:0000256" key="1">
    <source>
        <dbReference type="ARBA" id="ARBA00022603"/>
    </source>
</evidence>
<evidence type="ECO:0000313" key="9">
    <source>
        <dbReference type="Proteomes" id="UP000229307"/>
    </source>
</evidence>
<evidence type="ECO:0000256" key="4">
    <source>
        <dbReference type="ARBA" id="ARBA00048391"/>
    </source>
</evidence>
<dbReference type="InterPro" id="IPR004556">
    <property type="entry name" value="HemK-like"/>
</dbReference>
<dbReference type="GO" id="GO:0003676">
    <property type="term" value="F:nucleic acid binding"/>
    <property type="evidence" value="ECO:0007669"/>
    <property type="project" value="InterPro"/>
</dbReference>
<evidence type="ECO:0000259" key="6">
    <source>
        <dbReference type="Pfam" id="PF05175"/>
    </source>
</evidence>
<keyword evidence="1 5" id="KW-0489">Methyltransferase</keyword>
<reference evidence="9" key="1">
    <citation type="submission" date="2017-09" db="EMBL/GenBank/DDBJ databases">
        <title>Depth-based differentiation of microbial function through sediment-hosted aquifers and enrichment of novel symbionts in the deep terrestrial subsurface.</title>
        <authorList>
            <person name="Probst A.J."/>
            <person name="Ladd B."/>
            <person name="Jarett J.K."/>
            <person name="Geller-Mcgrath D.E."/>
            <person name="Sieber C.M.K."/>
            <person name="Emerson J.B."/>
            <person name="Anantharaman K."/>
            <person name="Thomas B.C."/>
            <person name="Malmstrom R."/>
            <person name="Stieglmeier M."/>
            <person name="Klingl A."/>
            <person name="Woyke T."/>
            <person name="Ryan C.M."/>
            <person name="Banfield J.F."/>
        </authorList>
    </citation>
    <scope>NUCLEOTIDE SEQUENCE [LARGE SCALE GENOMIC DNA]</scope>
</reference>
<gene>
    <name evidence="5 8" type="primary">prmC</name>
    <name evidence="8" type="ORF">COY52_06600</name>
</gene>
<dbReference type="GO" id="GO:0102559">
    <property type="term" value="F:peptide chain release factor N(5)-glutamine methyltransferase activity"/>
    <property type="evidence" value="ECO:0007669"/>
    <property type="project" value="UniProtKB-EC"/>
</dbReference>
<feature type="binding site" evidence="5">
    <location>
        <position position="148"/>
    </location>
    <ligand>
        <name>S-adenosyl-L-methionine</name>
        <dbReference type="ChEBI" id="CHEBI:59789"/>
    </ligand>
</feature>
<evidence type="ECO:0000259" key="7">
    <source>
        <dbReference type="Pfam" id="PF17827"/>
    </source>
</evidence>
<dbReference type="PANTHER" id="PTHR18895">
    <property type="entry name" value="HEMK METHYLTRANSFERASE"/>
    <property type="match status" value="1"/>
</dbReference>
<evidence type="ECO:0000256" key="5">
    <source>
        <dbReference type="HAMAP-Rule" id="MF_02126"/>
    </source>
</evidence>
<dbReference type="PANTHER" id="PTHR18895:SF74">
    <property type="entry name" value="MTRF1L RELEASE FACTOR GLUTAMINE METHYLTRANSFERASE"/>
    <property type="match status" value="1"/>
</dbReference>
<dbReference type="NCBIfam" id="TIGR00536">
    <property type="entry name" value="hemK_fam"/>
    <property type="match status" value="1"/>
</dbReference>
<dbReference type="Gene3D" id="1.10.8.10">
    <property type="entry name" value="DNA helicase RuvA subunit, C-terminal domain"/>
    <property type="match status" value="1"/>
</dbReference>
<dbReference type="Pfam" id="PF05175">
    <property type="entry name" value="MTS"/>
    <property type="match status" value="1"/>
</dbReference>
<sequence>MKKTAELLNWAQEQLRDAGIPEAEAESELLLEEHTGLTRTGLYMNLGSCASMDEELLEDRIAKRRNRFPLAYIIGKARFMGFDFLVDERVLIPRQETELLVENTVNTSYVVRRTSNNEISILDIGTGSGNIAVSLAKLIPEAKIFATDISEDALAVAEKNAVLNTVRDEITFIRSDLFLGIGNLRKNSVDIIVSNPPYIPAAQIAGLQPEIRFEPRIALDGGEDGADFHRRIISEAPAYLRNGGFLFMEMGAGQSAGITGMVSKNGNYVKFGIIKDYAGIDRIVWAVKR</sequence>